<proteinExistence type="predicted"/>
<gene>
    <name evidence="1" type="ORF">SISSUDRAFT_1123673</name>
</gene>
<organism evidence="1 2">
    <name type="scientific">Sistotremastrum suecicum HHB10207 ss-3</name>
    <dbReference type="NCBI Taxonomy" id="1314776"/>
    <lineage>
        <taxon>Eukaryota</taxon>
        <taxon>Fungi</taxon>
        <taxon>Dikarya</taxon>
        <taxon>Basidiomycota</taxon>
        <taxon>Agaricomycotina</taxon>
        <taxon>Agaricomycetes</taxon>
        <taxon>Sistotremastrales</taxon>
        <taxon>Sistotremastraceae</taxon>
        <taxon>Sistotremastrum</taxon>
    </lineage>
</organism>
<keyword evidence="2" id="KW-1185">Reference proteome</keyword>
<dbReference type="AlphaFoldDB" id="A0A165X625"/>
<accession>A0A165X625</accession>
<sequence length="197" mass="22834">MAAYLLESSVLANSDIFDGTTWEQRRNIPEQPEIWQRRRTFNQYWQTERWCRQRRTSDARWLRLRRHILHLVLDGLKVILPNAYEVSMYGERSRRAVLEMSQRLIGSVKNPPTALVCSWTTSFLSWPQEKSTVAPDETLLLSSSSCLAWIDHGVRQHEFSYSDSLITSQEVTGLTKIPPTAFGKNGYPPTLLMTYPT</sequence>
<dbReference type="EMBL" id="KV428438">
    <property type="protein sequence ID" value="KZT31867.1"/>
    <property type="molecule type" value="Genomic_DNA"/>
</dbReference>
<evidence type="ECO:0000313" key="2">
    <source>
        <dbReference type="Proteomes" id="UP000076798"/>
    </source>
</evidence>
<protein>
    <submittedName>
        <fullName evidence="1">Uncharacterized protein</fullName>
    </submittedName>
</protein>
<reference evidence="1 2" key="1">
    <citation type="journal article" date="2016" name="Mol. Biol. Evol.">
        <title>Comparative Genomics of Early-Diverging Mushroom-Forming Fungi Provides Insights into the Origins of Lignocellulose Decay Capabilities.</title>
        <authorList>
            <person name="Nagy L.G."/>
            <person name="Riley R."/>
            <person name="Tritt A."/>
            <person name="Adam C."/>
            <person name="Daum C."/>
            <person name="Floudas D."/>
            <person name="Sun H."/>
            <person name="Yadav J.S."/>
            <person name="Pangilinan J."/>
            <person name="Larsson K.H."/>
            <person name="Matsuura K."/>
            <person name="Barry K."/>
            <person name="Labutti K."/>
            <person name="Kuo R."/>
            <person name="Ohm R.A."/>
            <person name="Bhattacharya S.S."/>
            <person name="Shirouzu T."/>
            <person name="Yoshinaga Y."/>
            <person name="Martin F.M."/>
            <person name="Grigoriev I.V."/>
            <person name="Hibbett D.S."/>
        </authorList>
    </citation>
    <scope>NUCLEOTIDE SEQUENCE [LARGE SCALE GENOMIC DNA]</scope>
    <source>
        <strain evidence="1 2">HHB10207 ss-3</strain>
    </source>
</reference>
<evidence type="ECO:0000313" key="1">
    <source>
        <dbReference type="EMBL" id="KZT31867.1"/>
    </source>
</evidence>
<name>A0A165X625_9AGAM</name>
<dbReference type="Proteomes" id="UP000076798">
    <property type="component" value="Unassembled WGS sequence"/>
</dbReference>